<dbReference type="AlphaFoldDB" id="A0A8S9N0Y6"/>
<evidence type="ECO:0000313" key="3">
    <source>
        <dbReference type="EMBL" id="KAF3488996.1"/>
    </source>
</evidence>
<gene>
    <name evidence="3" type="ORF">F2Q69_00052626</name>
</gene>
<reference evidence="3" key="1">
    <citation type="submission" date="2019-12" db="EMBL/GenBank/DDBJ databases">
        <title>Genome sequencing and annotation of Brassica cretica.</title>
        <authorList>
            <person name="Studholme D.J."/>
            <person name="Sarris P."/>
        </authorList>
    </citation>
    <scope>NUCLEOTIDE SEQUENCE</scope>
    <source>
        <strain evidence="3">PFS-109/04</strain>
        <tissue evidence="3">Leaf</tissue>
    </source>
</reference>
<accession>A0A8S9N0Y6</accession>
<evidence type="ECO:0000313" key="4">
    <source>
        <dbReference type="Proteomes" id="UP000712600"/>
    </source>
</evidence>
<name>A0A8S9N0Y6_BRACR</name>
<dbReference type="Proteomes" id="UP000712600">
    <property type="component" value="Unassembled WGS sequence"/>
</dbReference>
<dbReference type="EMBL" id="QGKX02002183">
    <property type="protein sequence ID" value="KAF3488996.1"/>
    <property type="molecule type" value="Genomic_DNA"/>
</dbReference>
<sequence length="225" mass="25436">MIRNRTWFLDLFCILEYVDVCLVHIDVCGCEDSSSGNLCSETVMIYDKRSRILYWWRGFLVLLEYCGWGWGWLNLGLSGFQAKQESILISGYLSLQFHGNLMFNKNRQGGDRWDFVIKDGPIFWKGGFHKASAINKQMVDVRMTDKGRVEKLKPPSSYKSGGRSGIPLGVQSKKAEFLCRGSPKIRKSSSRDLSHSERQRSGISRGSRAVGEIPSSSNPKTAKPN</sequence>
<evidence type="ECO:0000256" key="2">
    <source>
        <dbReference type="SAM" id="Phobius"/>
    </source>
</evidence>
<evidence type="ECO:0000256" key="1">
    <source>
        <dbReference type="SAM" id="MobiDB-lite"/>
    </source>
</evidence>
<feature type="transmembrane region" description="Helical" evidence="2">
    <location>
        <begin position="54"/>
        <end position="73"/>
    </location>
</feature>
<keyword evidence="2" id="KW-0812">Transmembrane</keyword>
<keyword evidence="2" id="KW-0472">Membrane</keyword>
<comment type="caution">
    <text evidence="3">The sequence shown here is derived from an EMBL/GenBank/DDBJ whole genome shotgun (WGS) entry which is preliminary data.</text>
</comment>
<feature type="compositionally biased region" description="Basic and acidic residues" evidence="1">
    <location>
        <begin position="189"/>
        <end position="200"/>
    </location>
</feature>
<feature type="compositionally biased region" description="Polar residues" evidence="1">
    <location>
        <begin position="214"/>
        <end position="225"/>
    </location>
</feature>
<protein>
    <submittedName>
        <fullName evidence="3">Uncharacterized protein</fullName>
    </submittedName>
</protein>
<keyword evidence="2" id="KW-1133">Transmembrane helix</keyword>
<feature type="region of interest" description="Disordered" evidence="1">
    <location>
        <begin position="179"/>
        <end position="225"/>
    </location>
</feature>
<proteinExistence type="predicted"/>
<organism evidence="3 4">
    <name type="scientific">Brassica cretica</name>
    <name type="common">Mustard</name>
    <dbReference type="NCBI Taxonomy" id="69181"/>
    <lineage>
        <taxon>Eukaryota</taxon>
        <taxon>Viridiplantae</taxon>
        <taxon>Streptophyta</taxon>
        <taxon>Embryophyta</taxon>
        <taxon>Tracheophyta</taxon>
        <taxon>Spermatophyta</taxon>
        <taxon>Magnoliopsida</taxon>
        <taxon>eudicotyledons</taxon>
        <taxon>Gunneridae</taxon>
        <taxon>Pentapetalae</taxon>
        <taxon>rosids</taxon>
        <taxon>malvids</taxon>
        <taxon>Brassicales</taxon>
        <taxon>Brassicaceae</taxon>
        <taxon>Brassiceae</taxon>
        <taxon>Brassica</taxon>
    </lineage>
</organism>